<evidence type="ECO:0008006" key="4">
    <source>
        <dbReference type="Google" id="ProtNLM"/>
    </source>
</evidence>
<dbReference type="AlphaFoldDB" id="A0A4R5VLE5"/>
<name>A0A4R5VLE5_9BACI</name>
<comment type="caution">
    <text evidence="2">The sequence shown here is derived from an EMBL/GenBank/DDBJ whole genome shotgun (WGS) entry which is preliminary data.</text>
</comment>
<evidence type="ECO:0000313" key="2">
    <source>
        <dbReference type="EMBL" id="TDK58855.1"/>
    </source>
</evidence>
<feature type="transmembrane region" description="Helical" evidence="1">
    <location>
        <begin position="1015"/>
        <end position="1032"/>
    </location>
</feature>
<feature type="transmembrane region" description="Helical" evidence="1">
    <location>
        <begin position="672"/>
        <end position="689"/>
    </location>
</feature>
<feature type="transmembrane region" description="Helical" evidence="1">
    <location>
        <begin position="563"/>
        <end position="580"/>
    </location>
</feature>
<keyword evidence="1" id="KW-1133">Transmembrane helix</keyword>
<feature type="transmembrane region" description="Helical" evidence="1">
    <location>
        <begin position="802"/>
        <end position="820"/>
    </location>
</feature>
<dbReference type="Proteomes" id="UP000295132">
    <property type="component" value="Unassembled WGS sequence"/>
</dbReference>
<sequence>METNIREERRKIFRQELYILKEKGYVSEAIVEAVAKAHHTFHLDLINKEAEEQLKESEKKISVQKSVPKKPQKIKKALSQKEIRESNITWLLNIGVIFLLIGGLFVATSNWESMSSLMKSGSIGIVALLFFGIAGLSEKILHINKTAFAFIILGSLFLPIFILSLGWFGLLGPYLSITGDGRYILGALGSFIPIIDYVYFAKKLDSRLFVWFTYISLTSGFAFLLASLKLEIDLFYLGLMGFNAILIFIYHLVKKRKGLRLFTSEFVPYIQANLVICTLLMLFIYDNQIVYGFNLLLTAVIYLSMMYVSGRKEYHFIFSAMIVYGFYQVIEHSMLESVGPILYALAAFGFMFVPKAIKEEFSLDKVFQVTSAVVSGLAFIYISFEGILLRSGEPSLVLLIAYIIIAANFTYLSHHTPRAIFPYFSSFFLTVAIMEVLSFISLVIDFHFSLTLFFTGFLLFILFGILHLGAYLEIVRISSRDVGAVVMGFAILAAFVFQKWWELGVMLLLLVSCAYLLLKSEKRLHYKKAAEWILPSTFGLSIIAFGSEINAHSALYENDYGDTVNFAIGAILVLLSSFGWKQVKEKRLEHTSLFVSQILYTLAIGQSYVGSVNELWVQPLVLLIGVWMYSYLYKRIGTKWIPFLIGMATLLAYLTCVHALSMKIEINQMMNTLIATMSAVILLVICYLWRNKDQNLSSAFAWIGHILLPAVLGYTWLFDHDTAWVSFVIAIIAYAISARQAGDEWKIKLFLYGCFSSVFCVTSLGMDHLFDSLKRYYEFPITSIVLGLFWLAANPAYKKRTIYYLVPFSLFGLCCTLNAYPFGWGPYLTTSVYTIGVLFFLHKIKWNQFVIFPLFIAFIATVEVSFSDNLVLVEKMLLSGGIGILLVLVGQLIYRQLIELGKKPQEIKLDGYTVIAPLFFSFMYYFNDQSVWTDALPGLLISASIWMQRKRVPENYSVLVVMLGSLYLLQPYYSVVTDLDIPALWDREAMVLPLVVVVILIRVKLKDHYTSLTKPLEWAVLCAVAILLIQDGLASSTIYDAIILGSLSLLSLLAGMFLQIKSYFFIGSSVLLLNVFLQTRPYWGNMPWWGYLLIAGLILITVASTNEWNKQKIQKGETTFLMVLKEKIITKIRKWD</sequence>
<feature type="transmembrane region" description="Helical" evidence="1">
    <location>
        <begin position="640"/>
        <end position="660"/>
    </location>
</feature>
<gene>
    <name evidence="2" type="ORF">E2K98_21850</name>
</gene>
<feature type="transmembrane region" description="Helical" evidence="1">
    <location>
        <begin position="183"/>
        <end position="201"/>
    </location>
</feature>
<organism evidence="2 3">
    <name type="scientific">Bacillus salipaludis</name>
    <dbReference type="NCBI Taxonomy" id="2547811"/>
    <lineage>
        <taxon>Bacteria</taxon>
        <taxon>Bacillati</taxon>
        <taxon>Bacillota</taxon>
        <taxon>Bacilli</taxon>
        <taxon>Bacillales</taxon>
        <taxon>Bacillaceae</taxon>
        <taxon>Bacillus</taxon>
    </lineage>
</organism>
<feature type="transmembrane region" description="Helical" evidence="1">
    <location>
        <begin position="955"/>
        <end position="973"/>
    </location>
</feature>
<feature type="transmembrane region" description="Helical" evidence="1">
    <location>
        <begin position="265"/>
        <end position="285"/>
    </location>
</feature>
<feature type="transmembrane region" description="Helical" evidence="1">
    <location>
        <begin position="482"/>
        <end position="497"/>
    </location>
</feature>
<accession>A0A4R5VLE5</accession>
<dbReference type="EMBL" id="SMYO01000011">
    <property type="protein sequence ID" value="TDK58855.1"/>
    <property type="molecule type" value="Genomic_DNA"/>
</dbReference>
<protein>
    <recommendedName>
        <fullName evidence="4">DUF2157 domain-containing protein</fullName>
    </recommendedName>
</protein>
<feature type="transmembrane region" description="Helical" evidence="1">
    <location>
        <begin position="369"/>
        <end position="389"/>
    </location>
</feature>
<feature type="transmembrane region" description="Helical" evidence="1">
    <location>
        <begin position="316"/>
        <end position="335"/>
    </location>
</feature>
<feature type="transmembrane region" description="Helical" evidence="1">
    <location>
        <begin position="291"/>
        <end position="309"/>
    </location>
</feature>
<feature type="transmembrane region" description="Helical" evidence="1">
    <location>
        <begin position="849"/>
        <end position="866"/>
    </location>
</feature>
<feature type="transmembrane region" description="Helical" evidence="1">
    <location>
        <begin position="341"/>
        <end position="357"/>
    </location>
</feature>
<feature type="transmembrane region" description="Helical" evidence="1">
    <location>
        <begin position="148"/>
        <end position="171"/>
    </location>
</feature>
<feature type="transmembrane region" description="Helical" evidence="1">
    <location>
        <begin position="592"/>
        <end position="609"/>
    </location>
</feature>
<feature type="transmembrane region" description="Helical" evidence="1">
    <location>
        <begin position="117"/>
        <end position="136"/>
    </location>
</feature>
<keyword evidence="1" id="KW-0472">Membrane</keyword>
<keyword evidence="1" id="KW-0812">Transmembrane</keyword>
<feature type="transmembrane region" description="Helical" evidence="1">
    <location>
        <begin position="878"/>
        <end position="897"/>
    </location>
</feature>
<feature type="transmembrane region" description="Helical" evidence="1">
    <location>
        <begin position="749"/>
        <end position="770"/>
    </location>
</feature>
<feature type="transmembrane region" description="Helical" evidence="1">
    <location>
        <begin position="1063"/>
        <end position="1082"/>
    </location>
</feature>
<reference evidence="2 3" key="1">
    <citation type="submission" date="2019-03" db="EMBL/GenBank/DDBJ databases">
        <title>Bacillus niacini sp. nov. a Nicotinate-Metabolizing Mesophile Isolated from Soil.</title>
        <authorList>
            <person name="Zhang G."/>
        </authorList>
    </citation>
    <scope>NUCLEOTIDE SEQUENCE [LARGE SCALE GENOMIC DNA]</scope>
    <source>
        <strain evidence="2 3">WN066</strain>
    </source>
</reference>
<feature type="transmembrane region" description="Helical" evidence="1">
    <location>
        <begin position="776"/>
        <end position="793"/>
    </location>
</feature>
<evidence type="ECO:0000256" key="1">
    <source>
        <dbReference type="SAM" id="Phobius"/>
    </source>
</evidence>
<feature type="transmembrane region" description="Helical" evidence="1">
    <location>
        <begin position="234"/>
        <end position="253"/>
    </location>
</feature>
<feature type="transmembrane region" description="Helical" evidence="1">
    <location>
        <begin position="208"/>
        <end position="228"/>
    </location>
</feature>
<feature type="transmembrane region" description="Helical" evidence="1">
    <location>
        <begin position="450"/>
        <end position="470"/>
    </location>
</feature>
<feature type="transmembrane region" description="Helical" evidence="1">
    <location>
        <begin position="696"/>
        <end position="717"/>
    </location>
</feature>
<feature type="transmembrane region" description="Helical" evidence="1">
    <location>
        <begin position="1088"/>
        <end position="1105"/>
    </location>
</feature>
<feature type="transmembrane region" description="Helical" evidence="1">
    <location>
        <begin position="420"/>
        <end position="444"/>
    </location>
</feature>
<proteinExistence type="predicted"/>
<feature type="transmembrane region" description="Helical" evidence="1">
    <location>
        <begin position="503"/>
        <end position="520"/>
    </location>
</feature>
<feature type="transmembrane region" description="Helical" evidence="1">
    <location>
        <begin position="723"/>
        <end position="742"/>
    </location>
</feature>
<feature type="transmembrane region" description="Helical" evidence="1">
    <location>
        <begin position="826"/>
        <end position="842"/>
    </location>
</feature>
<feature type="transmembrane region" description="Helical" evidence="1">
    <location>
        <begin position="615"/>
        <end position="633"/>
    </location>
</feature>
<dbReference type="RefSeq" id="WP_133337920.1">
    <property type="nucleotide sequence ID" value="NZ_SMYO01000011.1"/>
</dbReference>
<feature type="transmembrane region" description="Helical" evidence="1">
    <location>
        <begin position="532"/>
        <end position="551"/>
    </location>
</feature>
<feature type="transmembrane region" description="Helical" evidence="1">
    <location>
        <begin position="985"/>
        <end position="1003"/>
    </location>
</feature>
<feature type="transmembrane region" description="Helical" evidence="1">
    <location>
        <begin position="395"/>
        <end position="413"/>
    </location>
</feature>
<feature type="transmembrane region" description="Helical" evidence="1">
    <location>
        <begin position="90"/>
        <end position="111"/>
    </location>
</feature>
<evidence type="ECO:0000313" key="3">
    <source>
        <dbReference type="Proteomes" id="UP000295132"/>
    </source>
</evidence>